<dbReference type="RefSeq" id="WP_055462774.1">
    <property type="nucleotide sequence ID" value="NZ_CYHG01000004.1"/>
</dbReference>
<accession>A0A0K6IL48</accession>
<dbReference type="Proteomes" id="UP000182769">
    <property type="component" value="Unassembled WGS sequence"/>
</dbReference>
<dbReference type="STRING" id="1137284.GCA_001418205_01679"/>
<dbReference type="EMBL" id="CYHG01000004">
    <property type="protein sequence ID" value="CUB03828.1"/>
    <property type="molecule type" value="Genomic_DNA"/>
</dbReference>
<name>A0A0K6IL48_9GAMM</name>
<reference evidence="2" key="1">
    <citation type="submission" date="2015-08" db="EMBL/GenBank/DDBJ databases">
        <authorList>
            <person name="Varghese N."/>
        </authorList>
    </citation>
    <scope>NUCLEOTIDE SEQUENCE [LARGE SCALE GENOMIC DNA]</scope>
    <source>
        <strain evidence="2">JCM 18476</strain>
    </source>
</reference>
<proteinExistence type="predicted"/>
<dbReference type="OrthoDB" id="7063272at2"/>
<evidence type="ECO:0000313" key="2">
    <source>
        <dbReference type="Proteomes" id="UP000182769"/>
    </source>
</evidence>
<protein>
    <submittedName>
        <fullName evidence="1">Uncharacterized protein</fullName>
    </submittedName>
</protein>
<dbReference type="AlphaFoldDB" id="A0A0K6IL48"/>
<organism evidence="1 2">
    <name type="scientific">Marinomonas fungiae</name>
    <dbReference type="NCBI Taxonomy" id="1137284"/>
    <lineage>
        <taxon>Bacteria</taxon>
        <taxon>Pseudomonadati</taxon>
        <taxon>Pseudomonadota</taxon>
        <taxon>Gammaproteobacteria</taxon>
        <taxon>Oceanospirillales</taxon>
        <taxon>Oceanospirillaceae</taxon>
        <taxon>Marinomonas</taxon>
    </lineage>
</organism>
<keyword evidence="2" id="KW-1185">Reference proteome</keyword>
<gene>
    <name evidence="1" type="ORF">Ga0061065_104259</name>
</gene>
<evidence type="ECO:0000313" key="1">
    <source>
        <dbReference type="EMBL" id="CUB03828.1"/>
    </source>
</evidence>
<sequence length="142" mass="15632">MIKEVIISMSILGGSVSLAHDVTPPTGGEVFRLLFDNAGMDLKSEENCLMPTKDHVSEKELLSDYLSDIFSLSYNSERNLSISSSCTASKYETSADGVQAMWDCQFEMNETDDSGEFVSSSMLAFGISLDKSKILKNTLRCF</sequence>